<keyword evidence="8" id="KW-0963">Cytoplasm</keyword>
<dbReference type="OrthoDB" id="517356at2"/>
<dbReference type="Proteomes" id="UP000411403">
    <property type="component" value="Unassembled WGS sequence"/>
</dbReference>
<dbReference type="Proteomes" id="UP000576616">
    <property type="component" value="Unassembled WGS sequence"/>
</dbReference>
<evidence type="ECO:0000313" key="15">
    <source>
        <dbReference type="Proteomes" id="UP000352088"/>
    </source>
</evidence>
<evidence type="ECO:0000313" key="12">
    <source>
        <dbReference type="EMBL" id="EAK5103600.1"/>
    </source>
</evidence>
<dbReference type="Proteomes" id="UP000352088">
    <property type="component" value="Unassembled WGS sequence"/>
</dbReference>
<dbReference type="EC" id="2.7.8.7" evidence="8"/>
<dbReference type="KEGG" id="ccof:VC76_07045"/>
<evidence type="ECO:0000313" key="10">
    <source>
        <dbReference type="EMBL" id="EAH8157440.1"/>
    </source>
</evidence>
<evidence type="ECO:0000259" key="9">
    <source>
        <dbReference type="Pfam" id="PF01648"/>
    </source>
</evidence>
<dbReference type="InterPro" id="IPR008278">
    <property type="entry name" value="4-PPantetheinyl_Trfase_dom"/>
</dbReference>
<keyword evidence="5 8" id="KW-0460">Magnesium</keyword>
<keyword evidence="4 8" id="KW-0276">Fatty acid metabolism</keyword>
<evidence type="ECO:0000313" key="19">
    <source>
        <dbReference type="Proteomes" id="UP000576616"/>
    </source>
</evidence>
<comment type="catalytic activity">
    <reaction evidence="8">
        <text>apo-[ACP] + CoA = holo-[ACP] + adenosine 3',5'-bisphosphate + H(+)</text>
        <dbReference type="Rhea" id="RHEA:12068"/>
        <dbReference type="Rhea" id="RHEA-COMP:9685"/>
        <dbReference type="Rhea" id="RHEA-COMP:9690"/>
        <dbReference type="ChEBI" id="CHEBI:15378"/>
        <dbReference type="ChEBI" id="CHEBI:29999"/>
        <dbReference type="ChEBI" id="CHEBI:57287"/>
        <dbReference type="ChEBI" id="CHEBI:58343"/>
        <dbReference type="ChEBI" id="CHEBI:64479"/>
        <dbReference type="EC" id="2.7.8.7"/>
    </reaction>
</comment>
<name>A0A0Q2MXX8_CAMCO</name>
<keyword evidence="2 8" id="KW-0808">Transferase</keyword>
<dbReference type="GO" id="GO:0000287">
    <property type="term" value="F:magnesium ion binding"/>
    <property type="evidence" value="ECO:0007669"/>
    <property type="project" value="UniProtKB-UniRule"/>
</dbReference>
<evidence type="ECO:0000256" key="1">
    <source>
        <dbReference type="ARBA" id="ARBA00022516"/>
    </source>
</evidence>
<comment type="function">
    <text evidence="8">Transfers the 4'-phosphopantetheine moiety from coenzyme A to a Ser of acyl-carrier-protein.</text>
</comment>
<reference evidence="14 18" key="1">
    <citation type="submission" date="2018-08" db="EMBL/GenBank/DDBJ databases">
        <authorList>
            <consortium name="NARMS: The National Antimicrobial Resistance Monitoring System"/>
        </authorList>
    </citation>
    <scope>NUCLEOTIDE SEQUENCE [LARGE SCALE GENOMIC DNA]</scope>
    <source>
        <strain evidence="14 18">CVM N17C171</strain>
        <strain evidence="13 15">CVM N17C548</strain>
        <strain evidence="12 17">FSIS1711007</strain>
    </source>
</reference>
<evidence type="ECO:0000256" key="8">
    <source>
        <dbReference type="HAMAP-Rule" id="MF_00101"/>
    </source>
</evidence>
<dbReference type="EMBL" id="AACGUZ010000007">
    <property type="protein sequence ID" value="EAK5103600.1"/>
    <property type="molecule type" value="Genomic_DNA"/>
</dbReference>
<evidence type="ECO:0000256" key="4">
    <source>
        <dbReference type="ARBA" id="ARBA00022832"/>
    </source>
</evidence>
<dbReference type="EMBL" id="AACQHW010000003">
    <property type="protein sequence ID" value="EAL6850641.1"/>
    <property type="molecule type" value="Genomic_DNA"/>
</dbReference>
<comment type="subcellular location">
    <subcellularLocation>
        <location evidence="8">Cytoplasm</location>
    </subcellularLocation>
</comment>
<dbReference type="Gene3D" id="3.90.470.20">
    <property type="entry name" value="4'-phosphopantetheinyl transferase domain"/>
    <property type="match status" value="1"/>
</dbReference>
<accession>A0A0Q2MXX8</accession>
<evidence type="ECO:0000256" key="3">
    <source>
        <dbReference type="ARBA" id="ARBA00022723"/>
    </source>
</evidence>
<dbReference type="eggNOG" id="COG0736">
    <property type="taxonomic scope" value="Bacteria"/>
</dbReference>
<sequence length="115" mass="12461">MRIGCDIVAISRIDTIYQKHGNAFLDKFLNQNEQKLIKSSSTLAGFWAAKEAASKALGVGISKECGFLDIEISKDSKNAPHLKLASHVLEKFKINSTSLSISHDNGFAIAVVALD</sequence>
<dbReference type="STRING" id="195.ATE51_00748"/>
<dbReference type="GO" id="GO:0008897">
    <property type="term" value="F:holo-[acyl-carrier-protein] synthase activity"/>
    <property type="evidence" value="ECO:0007669"/>
    <property type="project" value="UniProtKB-UniRule"/>
</dbReference>
<comment type="similarity">
    <text evidence="8">Belongs to the P-Pant transferase superfamily. AcpS family.</text>
</comment>
<keyword evidence="3 8" id="KW-0479">Metal-binding</keyword>
<dbReference type="InterPro" id="IPR002582">
    <property type="entry name" value="ACPS"/>
</dbReference>
<feature type="domain" description="4'-phosphopantetheinyl transferase" evidence="9">
    <location>
        <begin position="2"/>
        <end position="111"/>
    </location>
</feature>
<evidence type="ECO:0000313" key="17">
    <source>
        <dbReference type="Proteomes" id="UP000409545"/>
    </source>
</evidence>
<evidence type="ECO:0000313" key="18">
    <source>
        <dbReference type="Proteomes" id="UP000411403"/>
    </source>
</evidence>
<evidence type="ECO:0000256" key="6">
    <source>
        <dbReference type="ARBA" id="ARBA00023098"/>
    </source>
</evidence>
<dbReference type="NCBIfam" id="TIGR00556">
    <property type="entry name" value="pantethn_trn"/>
    <property type="match status" value="1"/>
</dbReference>
<dbReference type="GO" id="GO:0006633">
    <property type="term" value="P:fatty acid biosynthetic process"/>
    <property type="evidence" value="ECO:0007669"/>
    <property type="project" value="UniProtKB-UniRule"/>
</dbReference>
<evidence type="ECO:0000313" key="11">
    <source>
        <dbReference type="EMBL" id="EAJ9197829.1"/>
    </source>
</evidence>
<evidence type="ECO:0000256" key="5">
    <source>
        <dbReference type="ARBA" id="ARBA00022842"/>
    </source>
</evidence>
<dbReference type="EMBL" id="AABKAB010000009">
    <property type="protein sequence ID" value="EAH8157440.1"/>
    <property type="molecule type" value="Genomic_DNA"/>
</dbReference>
<feature type="binding site" evidence="8">
    <location>
        <position position="6"/>
    </location>
    <ligand>
        <name>Mg(2+)</name>
        <dbReference type="ChEBI" id="CHEBI:18420"/>
    </ligand>
</feature>
<keyword evidence="7 8" id="KW-0275">Fatty acid biosynthesis</keyword>
<dbReference type="Proteomes" id="UP000382436">
    <property type="component" value="Unassembled WGS sequence"/>
</dbReference>
<comment type="caution">
    <text evidence="14">The sequence shown here is derived from an EMBL/GenBank/DDBJ whole genome shotgun (WGS) entry which is preliminary data.</text>
</comment>
<evidence type="ECO:0000256" key="7">
    <source>
        <dbReference type="ARBA" id="ARBA00023160"/>
    </source>
</evidence>
<organism evidence="14 18">
    <name type="scientific">Campylobacter coli</name>
    <dbReference type="NCBI Taxonomy" id="195"/>
    <lineage>
        <taxon>Bacteria</taxon>
        <taxon>Pseudomonadati</taxon>
        <taxon>Campylobacterota</taxon>
        <taxon>Epsilonproteobacteria</taxon>
        <taxon>Campylobacterales</taxon>
        <taxon>Campylobacteraceae</taxon>
        <taxon>Campylobacter</taxon>
    </lineage>
</organism>
<dbReference type="InterPro" id="IPR004568">
    <property type="entry name" value="Ppantetheine-prot_Trfase_dom"/>
</dbReference>
<dbReference type="SUPFAM" id="SSF56214">
    <property type="entry name" value="4'-phosphopantetheinyl transferase"/>
    <property type="match status" value="1"/>
</dbReference>
<dbReference type="KEGG" id="ccoo:ATE51_00748"/>
<evidence type="ECO:0000313" key="13">
    <source>
        <dbReference type="EMBL" id="EAL6850641.1"/>
    </source>
</evidence>
<dbReference type="Pfam" id="PF01648">
    <property type="entry name" value="ACPS"/>
    <property type="match status" value="1"/>
</dbReference>
<feature type="binding site" evidence="8">
    <location>
        <position position="51"/>
    </location>
    <ligand>
        <name>Mg(2+)</name>
        <dbReference type="ChEBI" id="CHEBI:18420"/>
    </ligand>
</feature>
<dbReference type="SMR" id="A0A0Q2MXX8"/>
<dbReference type="Proteomes" id="UP000409545">
    <property type="component" value="Unassembled WGS sequence"/>
</dbReference>
<dbReference type="InterPro" id="IPR037143">
    <property type="entry name" value="4-PPantetheinyl_Trfase_dom_sf"/>
</dbReference>
<gene>
    <name evidence="8" type="primary">acpS</name>
    <name evidence="12" type="ORF">B9Q54_04895</name>
    <name evidence="11" type="ORF">BZ274_06540</name>
    <name evidence="13" type="ORF">DSX26_04060</name>
    <name evidence="14" type="ORF">DYU70_03880</name>
    <name evidence="10" type="ORF">ES716_05835</name>
</gene>
<protein>
    <recommendedName>
        <fullName evidence="8">Holo-[acyl-carrier-protein] synthase</fullName>
        <shortName evidence="8">Holo-ACP synthase</shortName>
        <ecNumber evidence="8">2.7.8.7</ecNumber>
    </recommendedName>
    <alternativeName>
        <fullName evidence="8">4'-phosphopantetheinyl transferase AcpS</fullName>
    </alternativeName>
</protein>
<keyword evidence="6 8" id="KW-0443">Lipid metabolism</keyword>
<evidence type="ECO:0000313" key="14">
    <source>
        <dbReference type="EMBL" id="EAL9204298.1"/>
    </source>
</evidence>
<evidence type="ECO:0000256" key="2">
    <source>
        <dbReference type="ARBA" id="ARBA00022679"/>
    </source>
</evidence>
<comment type="cofactor">
    <cofactor evidence="8">
        <name>Mg(2+)</name>
        <dbReference type="ChEBI" id="CHEBI:18420"/>
    </cofactor>
</comment>
<dbReference type="GO" id="GO:0005737">
    <property type="term" value="C:cytoplasm"/>
    <property type="evidence" value="ECO:0007669"/>
    <property type="project" value="UniProtKB-SubCell"/>
</dbReference>
<dbReference type="EMBL" id="AACSIE010000003">
    <property type="protein sequence ID" value="EAL9204298.1"/>
    <property type="molecule type" value="Genomic_DNA"/>
</dbReference>
<reference evidence="10 19" key="2">
    <citation type="submission" date="2019-01" db="EMBL/GenBank/DDBJ databases">
        <authorList>
            <consortium name="PulseNet: The National Subtyping Network for Foodborne Disease Surveillance"/>
            <person name="Tarr C.L."/>
            <person name="Trees E."/>
            <person name="Katz L.S."/>
            <person name="Carleton-Romer H.A."/>
            <person name="Stroika S."/>
            <person name="Kucerova Z."/>
            <person name="Roache K.F."/>
            <person name="Sabol A.L."/>
            <person name="Besser J."/>
            <person name="Gerner-Smidt P."/>
        </authorList>
    </citation>
    <scope>NUCLEOTIDE SEQUENCE [LARGE SCALE GENOMIC DNA]</scope>
    <source>
        <strain evidence="11 16">PNUSAC001435</strain>
        <strain evidence="10 19">PNUSAC007828</strain>
    </source>
</reference>
<dbReference type="RefSeq" id="WP_002779165.1">
    <property type="nucleotide sequence ID" value="NZ_AANOQZ020000005.1"/>
</dbReference>
<dbReference type="HAMAP" id="MF_00101">
    <property type="entry name" value="AcpS"/>
    <property type="match status" value="1"/>
</dbReference>
<keyword evidence="1 8" id="KW-0444">Lipid biosynthesis</keyword>
<dbReference type="NCBIfam" id="TIGR00516">
    <property type="entry name" value="acpS"/>
    <property type="match status" value="1"/>
</dbReference>
<dbReference type="AlphaFoldDB" id="A0A0Q2MXX8"/>
<proteinExistence type="inferred from homology"/>
<evidence type="ECO:0000313" key="16">
    <source>
        <dbReference type="Proteomes" id="UP000382436"/>
    </source>
</evidence>
<dbReference type="EMBL" id="AACBVJ010000012">
    <property type="protein sequence ID" value="EAJ9197829.1"/>
    <property type="molecule type" value="Genomic_DNA"/>
</dbReference>
<dbReference type="GeneID" id="66543626"/>